<dbReference type="InterPro" id="IPR010920">
    <property type="entry name" value="LSM_dom_sf"/>
</dbReference>
<dbReference type="EMBL" id="NAJL01000015">
    <property type="protein sequence ID" value="TKA29248.1"/>
    <property type="molecule type" value="Genomic_DNA"/>
</dbReference>
<evidence type="ECO:0000259" key="8">
    <source>
        <dbReference type="PROSITE" id="PS52002"/>
    </source>
</evidence>
<dbReference type="Gene3D" id="2.30.30.100">
    <property type="match status" value="1"/>
</dbReference>
<evidence type="ECO:0000256" key="1">
    <source>
        <dbReference type="ARBA" id="ARBA00004123"/>
    </source>
</evidence>
<accession>A0A4U0U2X2</accession>
<comment type="similarity">
    <text evidence="3">Belongs to the snRNP core protein family.</text>
</comment>
<evidence type="ECO:0000256" key="5">
    <source>
        <dbReference type="ARBA" id="ARBA00023187"/>
    </source>
</evidence>
<evidence type="ECO:0000256" key="6">
    <source>
        <dbReference type="ARBA" id="ARBA00023242"/>
    </source>
</evidence>
<comment type="subcellular location">
    <subcellularLocation>
        <location evidence="2">Cytoplasm</location>
        <location evidence="2">Cytosol</location>
    </subcellularLocation>
    <subcellularLocation>
        <location evidence="1">Nucleus</location>
    </subcellularLocation>
</comment>
<dbReference type="AlphaFoldDB" id="A0A4U0U2X2"/>
<keyword evidence="10" id="KW-1185">Reference proteome</keyword>
<evidence type="ECO:0000256" key="3">
    <source>
        <dbReference type="ARBA" id="ARBA00008146"/>
    </source>
</evidence>
<evidence type="ECO:0000256" key="2">
    <source>
        <dbReference type="ARBA" id="ARBA00004514"/>
    </source>
</evidence>
<dbReference type="InterPro" id="IPR047575">
    <property type="entry name" value="Sm"/>
</dbReference>
<keyword evidence="7" id="KW-0687">Ribonucleoprotein</keyword>
<dbReference type="GO" id="GO:0005685">
    <property type="term" value="C:U1 snRNP"/>
    <property type="evidence" value="ECO:0007669"/>
    <property type="project" value="UniProtKB-ARBA"/>
</dbReference>
<dbReference type="CDD" id="cd01721">
    <property type="entry name" value="Sm_D3"/>
    <property type="match status" value="1"/>
</dbReference>
<evidence type="ECO:0000313" key="10">
    <source>
        <dbReference type="Proteomes" id="UP000308549"/>
    </source>
</evidence>
<protein>
    <recommendedName>
        <fullName evidence="8">Sm domain-containing protein</fullName>
    </recommendedName>
</protein>
<keyword evidence="4" id="KW-0507">mRNA processing</keyword>
<keyword evidence="6" id="KW-0539">Nucleus</keyword>
<dbReference type="GO" id="GO:0030674">
    <property type="term" value="F:protein-macromolecule adaptor activity"/>
    <property type="evidence" value="ECO:0007669"/>
    <property type="project" value="TreeGrafter"/>
</dbReference>
<dbReference type="InterPro" id="IPR001163">
    <property type="entry name" value="Sm_dom_euk/arc"/>
</dbReference>
<dbReference type="GO" id="GO:0005681">
    <property type="term" value="C:spliceosomal complex"/>
    <property type="evidence" value="ECO:0007669"/>
    <property type="project" value="InterPro"/>
</dbReference>
<evidence type="ECO:0000256" key="4">
    <source>
        <dbReference type="ARBA" id="ARBA00022664"/>
    </source>
</evidence>
<proteinExistence type="inferred from homology"/>
<dbReference type="Gene3D" id="3.40.50.11960">
    <property type="match status" value="1"/>
</dbReference>
<dbReference type="SUPFAM" id="SSF50182">
    <property type="entry name" value="Sm-like ribonucleoproteins"/>
    <property type="match status" value="1"/>
</dbReference>
<dbReference type="PANTHER" id="PTHR28043">
    <property type="entry name" value="INCREASED RECOMBINATION CENTERS PROTEIN 6"/>
    <property type="match status" value="1"/>
</dbReference>
<evidence type="ECO:0000313" key="9">
    <source>
        <dbReference type="EMBL" id="TKA29248.1"/>
    </source>
</evidence>
<reference evidence="9 10" key="1">
    <citation type="submission" date="2017-03" db="EMBL/GenBank/DDBJ databases">
        <title>Genomes of endolithic fungi from Antarctica.</title>
        <authorList>
            <person name="Coleine C."/>
            <person name="Masonjones S."/>
            <person name="Stajich J.E."/>
        </authorList>
    </citation>
    <scope>NUCLEOTIDE SEQUENCE [LARGE SCALE GENOMIC DNA]</scope>
    <source>
        <strain evidence="9 10">CCFEE 6315</strain>
    </source>
</reference>
<dbReference type="PROSITE" id="PS52002">
    <property type="entry name" value="SM"/>
    <property type="match status" value="1"/>
</dbReference>
<name>A0A4U0U2X2_9PEZI</name>
<dbReference type="GO" id="GO:0003723">
    <property type="term" value="F:RNA binding"/>
    <property type="evidence" value="ECO:0007669"/>
    <property type="project" value="InterPro"/>
</dbReference>
<dbReference type="FunFam" id="2.30.30.100:FF:000002">
    <property type="entry name" value="Small nuclear ribonucleoprotein Sm D3"/>
    <property type="match status" value="1"/>
</dbReference>
<comment type="caution">
    <text evidence="9">The sequence shown here is derived from an EMBL/GenBank/DDBJ whole genome shotgun (WGS) entry which is preliminary data.</text>
</comment>
<dbReference type="GO" id="GO:0005829">
    <property type="term" value="C:cytosol"/>
    <property type="evidence" value="ECO:0007669"/>
    <property type="project" value="UniProtKB-SubCell"/>
</dbReference>
<dbReference type="PANTHER" id="PTHR28043:SF1">
    <property type="entry name" value="INCREASED RECOMBINATION CENTERS PROTEIN 6"/>
    <property type="match status" value="1"/>
</dbReference>
<feature type="domain" description="Sm" evidence="8">
    <location>
        <begin position="7"/>
        <end position="79"/>
    </location>
</feature>
<dbReference type="GO" id="GO:0000387">
    <property type="term" value="P:spliceosomal snRNP assembly"/>
    <property type="evidence" value="ECO:0007669"/>
    <property type="project" value="InterPro"/>
</dbReference>
<dbReference type="InterPro" id="IPR034627">
    <property type="entry name" value="Irc6"/>
</dbReference>
<gene>
    <name evidence="9" type="ORF">B0A50_03758</name>
</gene>
<keyword evidence="5" id="KW-0508">mRNA splicing</keyword>
<evidence type="ECO:0000256" key="7">
    <source>
        <dbReference type="ARBA" id="ARBA00023274"/>
    </source>
</evidence>
<dbReference type="Pfam" id="PF01423">
    <property type="entry name" value="LSM"/>
    <property type="match status" value="1"/>
</dbReference>
<dbReference type="SMART" id="SM00651">
    <property type="entry name" value="Sm"/>
    <property type="match status" value="1"/>
</dbReference>
<dbReference type="OrthoDB" id="10261384at2759"/>
<dbReference type="InterPro" id="IPR034099">
    <property type="entry name" value="SmD3"/>
</dbReference>
<dbReference type="Proteomes" id="UP000308549">
    <property type="component" value="Unassembled WGS sequence"/>
</dbReference>
<dbReference type="GO" id="GO:0016192">
    <property type="term" value="P:vesicle-mediated transport"/>
    <property type="evidence" value="ECO:0007669"/>
    <property type="project" value="InterPro"/>
</dbReference>
<organism evidence="9 10">
    <name type="scientific">Salinomyces thailandicus</name>
    <dbReference type="NCBI Taxonomy" id="706561"/>
    <lineage>
        <taxon>Eukaryota</taxon>
        <taxon>Fungi</taxon>
        <taxon>Dikarya</taxon>
        <taxon>Ascomycota</taxon>
        <taxon>Pezizomycotina</taxon>
        <taxon>Dothideomycetes</taxon>
        <taxon>Dothideomycetidae</taxon>
        <taxon>Mycosphaerellales</taxon>
        <taxon>Teratosphaeriaceae</taxon>
        <taxon>Salinomyces</taxon>
    </lineage>
</organism>
<sequence length="440" mass="48721">MASTIGIPIKLLNEATGHQVTVEIDSGQTYRGKLIEAEDNMNCQLENINVTQRDGRVTHLDRVYIRGSHVRIFIVPDMLRNAPMFRSRATRGRGVGLARGRATVNRARGQRGGRGSNPVLDTVNAPCNLQNRRHTKMDIKHSRRILCVGAPGSRVLDVIKDLTGTAPAAHANGSVAGLTHEWDVNTAYYTAKVPVWVDEIPDVKRWKEDFMKPEAKEVVEVVGAWVYCFPKPNGESLKHEWADIMKSIQSVVEQQTEDMGTNTVMLAVALPRSSSQASHAAATNQGSEELEDLCLDYGFEYIDYAAKGKNEYGEKAGFERLKEALEANEWTLGTAEDAETRIDDLDFDQDEDVLGGVGNREEAEMTAELFGMKAALMGEENDFDAEADDLVPPAEQAAQVDDLDRMMGKLMAVKEQSAELPEEQRKRMAARAVKELMKGD</sequence>
<dbReference type="Pfam" id="PF10199">
    <property type="entry name" value="Adaptin_binding"/>
    <property type="match status" value="1"/>
</dbReference>